<keyword evidence="9" id="KW-1185">Reference proteome</keyword>
<dbReference type="PANTHER" id="PTHR12822">
    <property type="entry name" value="PROTEIN YIPF"/>
    <property type="match status" value="1"/>
</dbReference>
<evidence type="ECO:0000256" key="2">
    <source>
        <dbReference type="ARBA" id="ARBA00010596"/>
    </source>
</evidence>
<comment type="similarity">
    <text evidence="2 6">Belongs to the YIP1 family.</text>
</comment>
<feature type="transmembrane region" description="Helical" evidence="6">
    <location>
        <begin position="176"/>
        <end position="200"/>
    </location>
</feature>
<comment type="subcellular location">
    <subcellularLocation>
        <location evidence="6">Golgi apparatus membrane</location>
        <topology evidence="6">Multi-pass membrane protein</topology>
    </subcellularLocation>
    <subcellularLocation>
        <location evidence="1">Membrane</location>
        <topology evidence="1">Multi-pass membrane protein</topology>
    </subcellularLocation>
</comment>
<evidence type="ECO:0000259" key="8">
    <source>
        <dbReference type="Pfam" id="PF04893"/>
    </source>
</evidence>
<dbReference type="WBParaSite" id="Gr19_v10_g7538.t1">
    <property type="protein sequence ID" value="Gr19_v10_g7538.t1"/>
    <property type="gene ID" value="Gr19_v10_g7538"/>
</dbReference>
<evidence type="ECO:0000256" key="6">
    <source>
        <dbReference type="RuleBase" id="RU361264"/>
    </source>
</evidence>
<keyword evidence="5 6" id="KW-0472">Membrane</keyword>
<dbReference type="InterPro" id="IPR006977">
    <property type="entry name" value="Yip1_dom"/>
</dbReference>
<evidence type="ECO:0000256" key="1">
    <source>
        <dbReference type="ARBA" id="ARBA00004141"/>
    </source>
</evidence>
<name>A0A914I7T3_GLORO</name>
<dbReference type="GO" id="GO:0000139">
    <property type="term" value="C:Golgi membrane"/>
    <property type="evidence" value="ECO:0007669"/>
    <property type="project" value="UniProtKB-SubCell"/>
</dbReference>
<organism evidence="9 10">
    <name type="scientific">Globodera rostochiensis</name>
    <name type="common">Golden nematode worm</name>
    <name type="synonym">Heterodera rostochiensis</name>
    <dbReference type="NCBI Taxonomy" id="31243"/>
    <lineage>
        <taxon>Eukaryota</taxon>
        <taxon>Metazoa</taxon>
        <taxon>Ecdysozoa</taxon>
        <taxon>Nematoda</taxon>
        <taxon>Chromadorea</taxon>
        <taxon>Rhabditida</taxon>
        <taxon>Tylenchina</taxon>
        <taxon>Tylenchomorpha</taxon>
        <taxon>Tylenchoidea</taxon>
        <taxon>Heteroderidae</taxon>
        <taxon>Heteroderinae</taxon>
        <taxon>Globodera</taxon>
    </lineage>
</organism>
<dbReference type="Proteomes" id="UP000887572">
    <property type="component" value="Unplaced"/>
</dbReference>
<protein>
    <recommendedName>
        <fullName evidence="6">Protein YIPF</fullName>
    </recommendedName>
</protein>
<feature type="transmembrane region" description="Helical" evidence="6">
    <location>
        <begin position="207"/>
        <end position="226"/>
    </location>
</feature>
<feature type="transmembrane region" description="Helical" evidence="6">
    <location>
        <begin position="238"/>
        <end position="260"/>
    </location>
</feature>
<proteinExistence type="inferred from homology"/>
<keyword evidence="4 6" id="KW-1133">Transmembrane helix</keyword>
<dbReference type="GO" id="GO:0016192">
    <property type="term" value="P:vesicle-mediated transport"/>
    <property type="evidence" value="ECO:0007669"/>
    <property type="project" value="InterPro"/>
</dbReference>
<evidence type="ECO:0000313" key="10">
    <source>
        <dbReference type="WBParaSite" id="Gr19_v10_g7538.t1"/>
    </source>
</evidence>
<evidence type="ECO:0000256" key="3">
    <source>
        <dbReference type="ARBA" id="ARBA00022692"/>
    </source>
</evidence>
<accession>A0A914I7T3</accession>
<evidence type="ECO:0000313" key="9">
    <source>
        <dbReference type="Proteomes" id="UP000887572"/>
    </source>
</evidence>
<feature type="region of interest" description="Disordered" evidence="7">
    <location>
        <begin position="287"/>
        <end position="309"/>
    </location>
</feature>
<dbReference type="PANTHER" id="PTHR12822:SF2">
    <property type="entry name" value="PROTEIN YIPF"/>
    <property type="match status" value="1"/>
</dbReference>
<dbReference type="AlphaFoldDB" id="A0A914I7T3"/>
<keyword evidence="3 6" id="KW-0812">Transmembrane</keyword>
<reference evidence="10" key="1">
    <citation type="submission" date="2022-11" db="UniProtKB">
        <authorList>
            <consortium name="WormBaseParasite"/>
        </authorList>
    </citation>
    <scope>IDENTIFICATION</scope>
</reference>
<evidence type="ECO:0000256" key="5">
    <source>
        <dbReference type="ARBA" id="ARBA00023136"/>
    </source>
</evidence>
<feature type="transmembrane region" description="Helical" evidence="6">
    <location>
        <begin position="139"/>
        <end position="164"/>
    </location>
</feature>
<evidence type="ECO:0000256" key="4">
    <source>
        <dbReference type="ARBA" id="ARBA00022989"/>
    </source>
</evidence>
<sequence length="309" mass="34055">MDRLEFRDFPSAGGAASADFFNSDAVNKPPPDPTILSGNLLDVSSNEPQKDEPAKPHFLSLSFYRRFFDIDEQQVFSRLLNSAMPRRTGNFIADFVQPNPDLWGPFWVCVTLVFSIAIVGNLARFLQSYGSNALFTSDFSFVTGATSLVFGYVLTLPSLVYAFLWYHRPQGLQYSFFDLLCAFGYSLAPFIPVTALWLLFPFSIARWTLAVSAVVLTGSVLVLALWPTVREDPNRLTAFGFVLAIFLAHALLALCLKVFFLDQAVPSHGAQPSSHQPLHLDVSSMLSSTTREPPNALNNNGTTTIAVVG</sequence>
<dbReference type="InterPro" id="IPR039765">
    <property type="entry name" value="Yip5/YIPF1/YIPF2"/>
</dbReference>
<feature type="region of interest" description="Disordered" evidence="7">
    <location>
        <begin position="1"/>
        <end position="31"/>
    </location>
</feature>
<dbReference type="GO" id="GO:0031267">
    <property type="term" value="F:small GTPase binding"/>
    <property type="evidence" value="ECO:0007669"/>
    <property type="project" value="InterPro"/>
</dbReference>
<feature type="domain" description="Yip1" evidence="8">
    <location>
        <begin position="89"/>
        <end position="253"/>
    </location>
</feature>
<dbReference type="Pfam" id="PF04893">
    <property type="entry name" value="Yip1"/>
    <property type="match status" value="1"/>
</dbReference>
<evidence type="ECO:0000256" key="7">
    <source>
        <dbReference type="SAM" id="MobiDB-lite"/>
    </source>
</evidence>
<feature type="transmembrane region" description="Helical" evidence="6">
    <location>
        <begin position="105"/>
        <end position="127"/>
    </location>
</feature>